<feature type="compositionally biased region" description="Acidic residues" evidence="6">
    <location>
        <begin position="113"/>
        <end position="131"/>
    </location>
</feature>
<evidence type="ECO:0000256" key="2">
    <source>
        <dbReference type="ARBA" id="ARBA00022491"/>
    </source>
</evidence>
<dbReference type="InterPro" id="IPR013907">
    <property type="entry name" value="Sds3"/>
</dbReference>
<evidence type="ECO:0000256" key="1">
    <source>
        <dbReference type="ARBA" id="ARBA00004123"/>
    </source>
</evidence>
<name>A0A7G3ZKL2_9SACH</name>
<feature type="compositionally biased region" description="Basic and acidic residues" evidence="6">
    <location>
        <begin position="1"/>
        <end position="17"/>
    </location>
</feature>
<evidence type="ECO:0000256" key="4">
    <source>
        <dbReference type="ARBA" id="ARBA00023163"/>
    </source>
</evidence>
<dbReference type="OrthoDB" id="20886at2759"/>
<dbReference type="GO" id="GO:0005654">
    <property type="term" value="C:nucleoplasm"/>
    <property type="evidence" value="ECO:0007669"/>
    <property type="project" value="UniProtKB-ARBA"/>
</dbReference>
<accession>A0A7G3ZKL2</accession>
<sequence length="442" mass="50782">MDEVATRSKEADRRSKEEDEESSLSVVDSNQRESEARNLDLSQYCVSSDAETEKMGEDSIQDLDGLRPHISDLVEGQETSSGTSKRGREKSDEESDHKRLKVGEEEPPHHDDDENEAGDEGDGEENDELDPEADKETVKSAVEIPTQSVKMEDNVSAKVEGDEEEEEEEEEEEVEEDQMAEEKDVEKPLADDSESAKGDGTLSSMPPPIEMEKKRMDALAEITEIEYKFAELRQQLYENKLLRLQTELQMCLEGSHPELQTYYQKIASIREYKLRRAYQRQKYELNCIDKETRATRTFIHQDFYRQVSDIRNHLLTETTQKWYDINKERRDMDNCVPEVSYHVPIKIAGKTLSCITGYAGAAQQRYPGESLSEDLECENITFRYRSNAVDKLEVIVNRMRLNNELSDLEGLKKYFNAFPGAPNLNGLRDSEIFDDLQDLNLS</sequence>
<keyword evidence="4" id="KW-0804">Transcription</keyword>
<keyword evidence="2" id="KW-0678">Repressor</keyword>
<feature type="compositionally biased region" description="Basic and acidic residues" evidence="6">
    <location>
        <begin position="180"/>
        <end position="197"/>
    </location>
</feature>
<evidence type="ECO:0000256" key="5">
    <source>
        <dbReference type="ARBA" id="ARBA00023242"/>
    </source>
</evidence>
<comment type="subcellular location">
    <subcellularLocation>
        <location evidence="1">Nucleus</location>
    </subcellularLocation>
</comment>
<proteinExistence type="predicted"/>
<dbReference type="Proteomes" id="UP000515788">
    <property type="component" value="Chromosome 6"/>
</dbReference>
<dbReference type="RefSeq" id="XP_037140722.1">
    <property type="nucleotide sequence ID" value="XM_037284826.1"/>
</dbReference>
<evidence type="ECO:0000256" key="6">
    <source>
        <dbReference type="SAM" id="MobiDB-lite"/>
    </source>
</evidence>
<organism evidence="7 8">
    <name type="scientific">Torulaspora globosa</name>
    <dbReference type="NCBI Taxonomy" id="48254"/>
    <lineage>
        <taxon>Eukaryota</taxon>
        <taxon>Fungi</taxon>
        <taxon>Dikarya</taxon>
        <taxon>Ascomycota</taxon>
        <taxon>Saccharomycotina</taxon>
        <taxon>Saccharomycetes</taxon>
        <taxon>Saccharomycetales</taxon>
        <taxon>Saccharomycetaceae</taxon>
        <taxon>Torulaspora</taxon>
    </lineage>
</organism>
<evidence type="ECO:0000313" key="8">
    <source>
        <dbReference type="Proteomes" id="UP000515788"/>
    </source>
</evidence>
<keyword evidence="8" id="KW-1185">Reference proteome</keyword>
<evidence type="ECO:0000313" key="7">
    <source>
        <dbReference type="EMBL" id="QLL34048.1"/>
    </source>
</evidence>
<feature type="region of interest" description="Disordered" evidence="6">
    <location>
        <begin position="1"/>
        <end position="209"/>
    </location>
</feature>
<keyword evidence="3" id="KW-0805">Transcription regulation</keyword>
<feature type="compositionally biased region" description="Acidic residues" evidence="6">
    <location>
        <begin position="161"/>
        <end position="179"/>
    </location>
</feature>
<reference evidence="7 8" key="1">
    <citation type="submission" date="2020-06" db="EMBL/GenBank/DDBJ databases">
        <title>The yeast mating-type switching endonuclease HO is a domesticated member of an unorthodox homing genetic element family.</title>
        <authorList>
            <person name="Coughlan A.Y."/>
            <person name="Lombardi L."/>
            <person name="Braun-Galleani S."/>
            <person name="Martos A.R."/>
            <person name="Galeote V."/>
            <person name="Bigey F."/>
            <person name="Dequin S."/>
            <person name="Byrne K.P."/>
            <person name="Wolfe K.H."/>
        </authorList>
    </citation>
    <scope>NUCLEOTIDE SEQUENCE [LARGE SCALE GENOMIC DNA]</scope>
    <source>
        <strain evidence="7 8">CBS764</strain>
    </source>
</reference>
<evidence type="ECO:0000256" key="3">
    <source>
        <dbReference type="ARBA" id="ARBA00023015"/>
    </source>
</evidence>
<dbReference type="PANTHER" id="PTHR21964">
    <property type="entry name" value="BREAST CANCER METASTASIS-SUPPRESSOR 1"/>
    <property type="match status" value="1"/>
</dbReference>
<dbReference type="KEGG" id="tgb:HG536_0F03730"/>
<evidence type="ECO:0008006" key="9">
    <source>
        <dbReference type="Google" id="ProtNLM"/>
    </source>
</evidence>
<protein>
    <recommendedName>
        <fullName evidence="9">Transcriptional regulatory protein DEP1</fullName>
    </recommendedName>
</protein>
<feature type="compositionally biased region" description="Basic and acidic residues" evidence="6">
    <location>
        <begin position="89"/>
        <end position="112"/>
    </location>
</feature>
<dbReference type="AlphaFoldDB" id="A0A7G3ZKL2"/>
<dbReference type="SMART" id="SM01401">
    <property type="entry name" value="Sds3"/>
    <property type="match status" value="1"/>
</dbReference>
<dbReference type="GO" id="GO:0010468">
    <property type="term" value="P:regulation of gene expression"/>
    <property type="evidence" value="ECO:0007669"/>
    <property type="project" value="UniProtKB-ARBA"/>
</dbReference>
<dbReference type="GeneID" id="59327263"/>
<gene>
    <name evidence="7" type="ORF">HG536_0F03730</name>
</gene>
<dbReference type="Gene3D" id="1.20.5.1500">
    <property type="match status" value="1"/>
</dbReference>
<dbReference type="Pfam" id="PF08598">
    <property type="entry name" value="Sds3"/>
    <property type="match status" value="1"/>
</dbReference>
<dbReference type="EMBL" id="CP059251">
    <property type="protein sequence ID" value="QLL34048.1"/>
    <property type="molecule type" value="Genomic_DNA"/>
</dbReference>
<keyword evidence="5" id="KW-0539">Nucleus</keyword>